<keyword evidence="5" id="KW-1185">Reference proteome</keyword>
<accession>A0ABU6XBI9</accession>
<evidence type="ECO:0000313" key="4">
    <source>
        <dbReference type="EMBL" id="MED6195451.1"/>
    </source>
</evidence>
<dbReference type="InterPro" id="IPR050478">
    <property type="entry name" value="Ethylene_sulfur-biosynth"/>
</dbReference>
<comment type="caution">
    <text evidence="4">The sequence shown here is derived from an EMBL/GenBank/DDBJ whole genome shotgun (WGS) entry which is preliminary data.</text>
</comment>
<gene>
    <name evidence="4" type="ORF">PIB30_037966</name>
</gene>
<dbReference type="PANTHER" id="PTHR43795:SF46">
    <property type="entry name" value="AMINOTRANSFERASE ACS12-RELATED"/>
    <property type="match status" value="1"/>
</dbReference>
<dbReference type="Proteomes" id="UP001341840">
    <property type="component" value="Unassembled WGS sequence"/>
</dbReference>
<dbReference type="SUPFAM" id="SSF53383">
    <property type="entry name" value="PLP-dependent transferases"/>
    <property type="match status" value="1"/>
</dbReference>
<proteinExistence type="predicted"/>
<evidence type="ECO:0000256" key="2">
    <source>
        <dbReference type="ARBA" id="ARBA00022898"/>
    </source>
</evidence>
<dbReference type="InterPro" id="IPR015424">
    <property type="entry name" value="PyrdxlP-dep_Trfase"/>
</dbReference>
<dbReference type="PANTHER" id="PTHR43795">
    <property type="entry name" value="BIFUNCTIONAL ASPARTATE AMINOTRANSFERASE AND GLUTAMATE/ASPARTATE-PREPHENATE AMINOTRANSFERASE-RELATED"/>
    <property type="match status" value="1"/>
</dbReference>
<comment type="subunit">
    <text evidence="1">Homodimer.</text>
</comment>
<evidence type="ECO:0000256" key="1">
    <source>
        <dbReference type="ARBA" id="ARBA00011738"/>
    </source>
</evidence>
<organism evidence="4 5">
    <name type="scientific">Stylosanthes scabra</name>
    <dbReference type="NCBI Taxonomy" id="79078"/>
    <lineage>
        <taxon>Eukaryota</taxon>
        <taxon>Viridiplantae</taxon>
        <taxon>Streptophyta</taxon>
        <taxon>Embryophyta</taxon>
        <taxon>Tracheophyta</taxon>
        <taxon>Spermatophyta</taxon>
        <taxon>Magnoliopsida</taxon>
        <taxon>eudicotyledons</taxon>
        <taxon>Gunneridae</taxon>
        <taxon>Pentapetalae</taxon>
        <taxon>rosids</taxon>
        <taxon>fabids</taxon>
        <taxon>Fabales</taxon>
        <taxon>Fabaceae</taxon>
        <taxon>Papilionoideae</taxon>
        <taxon>50 kb inversion clade</taxon>
        <taxon>dalbergioids sensu lato</taxon>
        <taxon>Dalbergieae</taxon>
        <taxon>Pterocarpus clade</taxon>
        <taxon>Stylosanthes</taxon>
    </lineage>
</organism>
<dbReference type="EMBL" id="JASCZI010211642">
    <property type="protein sequence ID" value="MED6195451.1"/>
    <property type="molecule type" value="Genomic_DNA"/>
</dbReference>
<sequence>MRQVHDEFVDALSKLGIKCAKSSGGMFCWADMSGLIKPYSEKGELELWEKFMSIAKINITPGSACHCIEPGWFRICFTTISLEEIPLVIERIRRVVEVHIKTLVVKVQLSSGI</sequence>
<evidence type="ECO:0000259" key="3">
    <source>
        <dbReference type="Pfam" id="PF00155"/>
    </source>
</evidence>
<protein>
    <recommendedName>
        <fullName evidence="3">Aminotransferase class I/classII large domain-containing protein</fullName>
    </recommendedName>
</protein>
<dbReference type="InterPro" id="IPR015422">
    <property type="entry name" value="PyrdxlP-dep_Trfase_small"/>
</dbReference>
<feature type="domain" description="Aminotransferase class I/classII large" evidence="3">
    <location>
        <begin position="3"/>
        <end position="92"/>
    </location>
</feature>
<evidence type="ECO:0000313" key="5">
    <source>
        <dbReference type="Proteomes" id="UP001341840"/>
    </source>
</evidence>
<dbReference type="Gene3D" id="3.90.1150.10">
    <property type="entry name" value="Aspartate Aminotransferase, domain 1"/>
    <property type="match status" value="1"/>
</dbReference>
<name>A0ABU6XBI9_9FABA</name>
<dbReference type="InterPro" id="IPR004839">
    <property type="entry name" value="Aminotransferase_I/II_large"/>
</dbReference>
<dbReference type="Pfam" id="PF00155">
    <property type="entry name" value="Aminotran_1_2"/>
    <property type="match status" value="1"/>
</dbReference>
<keyword evidence="2" id="KW-0663">Pyridoxal phosphate</keyword>
<reference evidence="4 5" key="1">
    <citation type="journal article" date="2023" name="Plants (Basel)">
        <title>Bridging the Gap: Combining Genomics and Transcriptomics Approaches to Understand Stylosanthes scabra, an Orphan Legume from the Brazilian Caatinga.</title>
        <authorList>
            <person name="Ferreira-Neto J.R.C."/>
            <person name="da Silva M.D."/>
            <person name="Binneck E."/>
            <person name="de Melo N.F."/>
            <person name="da Silva R.H."/>
            <person name="de Melo A.L.T.M."/>
            <person name="Pandolfi V."/>
            <person name="Bustamante F.O."/>
            <person name="Brasileiro-Vidal A.C."/>
            <person name="Benko-Iseppon A.M."/>
        </authorList>
    </citation>
    <scope>NUCLEOTIDE SEQUENCE [LARGE SCALE GENOMIC DNA]</scope>
    <source>
        <tissue evidence="4">Leaves</tissue>
    </source>
</reference>